<keyword evidence="2 4" id="KW-0547">Nucleotide-binding</keyword>
<dbReference type="RefSeq" id="WP_236999064.1">
    <property type="nucleotide sequence ID" value="NZ_JAKKOR010000011.1"/>
</dbReference>
<evidence type="ECO:0000313" key="6">
    <source>
        <dbReference type="Proteomes" id="UP001200110"/>
    </source>
</evidence>
<dbReference type="EMBL" id="JAKKOR010000011">
    <property type="protein sequence ID" value="MCF8589842.1"/>
    <property type="molecule type" value="Genomic_DNA"/>
</dbReference>
<evidence type="ECO:0000313" key="5">
    <source>
        <dbReference type="EMBL" id="MCF8589842.1"/>
    </source>
</evidence>
<name>A0ABS9IWI2_9ACTN</name>
<keyword evidence="4" id="KW-0460">Magnesium</keyword>
<dbReference type="PANTHER" id="PTHR23407:SF1">
    <property type="entry name" value="5-FORMYLTETRAHYDROFOLATE CYCLO-LIGASE"/>
    <property type="match status" value="1"/>
</dbReference>
<gene>
    <name evidence="5" type="ORF">L5G33_15380</name>
</gene>
<dbReference type="GO" id="GO:0030272">
    <property type="term" value="F:5-formyltetrahydrofolate cyclo-ligase activity"/>
    <property type="evidence" value="ECO:0007669"/>
    <property type="project" value="UniProtKB-EC"/>
</dbReference>
<dbReference type="Pfam" id="PF01812">
    <property type="entry name" value="5-FTHF_cyc-lig"/>
    <property type="match status" value="1"/>
</dbReference>
<reference evidence="5 6" key="1">
    <citation type="submission" date="2022-01" db="EMBL/GenBank/DDBJ databases">
        <authorList>
            <person name="Huang Y."/>
        </authorList>
    </citation>
    <scope>NUCLEOTIDE SEQUENCE [LARGE SCALE GENOMIC DNA]</scope>
    <source>
        <strain evidence="5 6">HY366</strain>
    </source>
</reference>
<sequence length="200" mass="21329">MAAETTPSQSKSELRRAVLDARTSMSPFVLAQVNAELAEWMYRLPVDIADGAIVAAYVASGSEPGSTAILDVLVDRGFTVLLPVVPPGDPARLQWGEYRGEMALEARRWGLLEPTGPPLRPDAIHRARLILVPALGADRSGARLGRGAGYYDRTLATIDAPVVAVVNDAEFLDDGIEQSEHDVPVDWVLTPGSGFTAVGV</sequence>
<dbReference type="PIRSF" id="PIRSF006806">
    <property type="entry name" value="FTHF_cligase"/>
    <property type="match status" value="1"/>
</dbReference>
<dbReference type="InterPro" id="IPR024185">
    <property type="entry name" value="FTHF_cligase-like_sf"/>
</dbReference>
<evidence type="ECO:0000256" key="3">
    <source>
        <dbReference type="ARBA" id="ARBA00022840"/>
    </source>
</evidence>
<dbReference type="InterPro" id="IPR002698">
    <property type="entry name" value="FTHF_cligase"/>
</dbReference>
<dbReference type="InterPro" id="IPR037171">
    <property type="entry name" value="NagB/RpiA_transferase-like"/>
</dbReference>
<evidence type="ECO:0000256" key="1">
    <source>
        <dbReference type="ARBA" id="ARBA00010638"/>
    </source>
</evidence>
<protein>
    <recommendedName>
        <fullName evidence="4">5-formyltetrahydrofolate cyclo-ligase</fullName>
        <ecNumber evidence="4">6.3.3.2</ecNumber>
    </recommendedName>
</protein>
<dbReference type="PANTHER" id="PTHR23407">
    <property type="entry name" value="ATPASE INHIBITOR/5-FORMYLTETRAHYDROFOLATE CYCLO-LIGASE"/>
    <property type="match status" value="1"/>
</dbReference>
<dbReference type="SUPFAM" id="SSF100950">
    <property type="entry name" value="NagB/RpiA/CoA transferase-like"/>
    <property type="match status" value="1"/>
</dbReference>
<comment type="similarity">
    <text evidence="1 4">Belongs to the 5-formyltetrahydrofolate cyclo-ligase family.</text>
</comment>
<evidence type="ECO:0000256" key="2">
    <source>
        <dbReference type="ARBA" id="ARBA00022741"/>
    </source>
</evidence>
<keyword evidence="6" id="KW-1185">Reference proteome</keyword>
<comment type="caution">
    <text evidence="5">The sequence shown here is derived from an EMBL/GenBank/DDBJ whole genome shotgun (WGS) entry which is preliminary data.</text>
</comment>
<evidence type="ECO:0000256" key="4">
    <source>
        <dbReference type="RuleBase" id="RU361279"/>
    </source>
</evidence>
<keyword evidence="3 4" id="KW-0067">ATP-binding</keyword>
<organism evidence="5 6">
    <name type="scientific">Gordonia liuliyuniae</name>
    <dbReference type="NCBI Taxonomy" id="2911517"/>
    <lineage>
        <taxon>Bacteria</taxon>
        <taxon>Bacillati</taxon>
        <taxon>Actinomycetota</taxon>
        <taxon>Actinomycetes</taxon>
        <taxon>Mycobacteriales</taxon>
        <taxon>Gordoniaceae</taxon>
        <taxon>Gordonia</taxon>
    </lineage>
</organism>
<dbReference type="Proteomes" id="UP001200110">
    <property type="component" value="Unassembled WGS sequence"/>
</dbReference>
<accession>A0ABS9IWI2</accession>
<comment type="cofactor">
    <cofactor evidence="4">
        <name>Mg(2+)</name>
        <dbReference type="ChEBI" id="CHEBI:18420"/>
    </cofactor>
</comment>
<proteinExistence type="inferred from homology"/>
<keyword evidence="4" id="KW-0479">Metal-binding</keyword>
<dbReference type="NCBIfam" id="TIGR02727">
    <property type="entry name" value="MTHFS_bact"/>
    <property type="match status" value="1"/>
</dbReference>
<dbReference type="EC" id="6.3.3.2" evidence="4"/>
<comment type="catalytic activity">
    <reaction evidence="4">
        <text>(6S)-5-formyl-5,6,7,8-tetrahydrofolate + ATP = (6R)-5,10-methenyltetrahydrofolate + ADP + phosphate</text>
        <dbReference type="Rhea" id="RHEA:10488"/>
        <dbReference type="ChEBI" id="CHEBI:30616"/>
        <dbReference type="ChEBI" id="CHEBI:43474"/>
        <dbReference type="ChEBI" id="CHEBI:57455"/>
        <dbReference type="ChEBI" id="CHEBI:57457"/>
        <dbReference type="ChEBI" id="CHEBI:456216"/>
        <dbReference type="EC" id="6.3.3.2"/>
    </reaction>
</comment>
<keyword evidence="5" id="KW-0436">Ligase</keyword>
<dbReference type="Gene3D" id="3.40.50.10420">
    <property type="entry name" value="NagB/RpiA/CoA transferase-like"/>
    <property type="match status" value="1"/>
</dbReference>